<evidence type="ECO:0000256" key="1">
    <source>
        <dbReference type="SAM" id="Phobius"/>
    </source>
</evidence>
<gene>
    <name evidence="2" type="ORF">PRVXT_000361</name>
</gene>
<feature type="transmembrane region" description="Helical" evidence="1">
    <location>
        <begin position="103"/>
        <end position="128"/>
    </location>
</feature>
<dbReference type="PIRSF" id="PIRSF002746">
    <property type="entry name" value="Gluconate_transporter"/>
    <property type="match status" value="1"/>
</dbReference>
<dbReference type="PANTHER" id="PTHR30354:SF11">
    <property type="entry name" value="PERMEASE"/>
    <property type="match status" value="1"/>
</dbReference>
<dbReference type="NCBIfam" id="TIGR00791">
    <property type="entry name" value="gntP"/>
    <property type="match status" value="1"/>
</dbReference>
<feature type="transmembrane region" description="Helical" evidence="1">
    <location>
        <begin position="170"/>
        <end position="196"/>
    </location>
</feature>
<dbReference type="EMBL" id="CP158367">
    <property type="protein sequence ID" value="XBX75251.1"/>
    <property type="molecule type" value="Genomic_DNA"/>
</dbReference>
<feature type="transmembrane region" description="Helical" evidence="1">
    <location>
        <begin position="313"/>
        <end position="331"/>
    </location>
</feature>
<dbReference type="RefSeq" id="WP_350343996.1">
    <property type="nucleotide sequence ID" value="NZ_CP158367.1"/>
</dbReference>
<proteinExistence type="predicted"/>
<reference evidence="2" key="2">
    <citation type="submission" date="2024-06" db="EMBL/GenBank/DDBJ databases">
        <authorList>
            <person name="Petrova K.O."/>
            <person name="Toshchakov S.V."/>
            <person name="Boltjanskaja Y.V."/>
            <person name="Kevbrin V."/>
        </authorList>
    </citation>
    <scope>NUCLEOTIDE SEQUENCE</scope>
    <source>
        <strain evidence="2">Z-910T</strain>
    </source>
</reference>
<feature type="transmembrane region" description="Helical" evidence="1">
    <location>
        <begin position="343"/>
        <end position="368"/>
    </location>
</feature>
<dbReference type="PANTHER" id="PTHR30354">
    <property type="entry name" value="GNT FAMILY GLUCONATE TRANSPORTER"/>
    <property type="match status" value="1"/>
</dbReference>
<feature type="transmembrane region" description="Helical" evidence="1">
    <location>
        <begin position="239"/>
        <end position="259"/>
    </location>
</feature>
<accession>A0AAU7VM87</accession>
<organism evidence="2">
    <name type="scientific">Proteinivorax tanatarense</name>
    <dbReference type="NCBI Taxonomy" id="1260629"/>
    <lineage>
        <taxon>Bacteria</taxon>
        <taxon>Bacillati</taxon>
        <taxon>Bacillota</taxon>
        <taxon>Clostridia</taxon>
        <taxon>Eubacteriales</taxon>
        <taxon>Proteinivoracaceae</taxon>
        <taxon>Proteinivorax</taxon>
    </lineage>
</organism>
<keyword evidence="1" id="KW-1133">Transmembrane helix</keyword>
<dbReference type="GO" id="GO:0015128">
    <property type="term" value="F:gluconate transmembrane transporter activity"/>
    <property type="evidence" value="ECO:0007669"/>
    <property type="project" value="InterPro"/>
</dbReference>
<feature type="transmembrane region" description="Helical" evidence="1">
    <location>
        <begin position="140"/>
        <end position="158"/>
    </location>
</feature>
<name>A0AAU7VM87_9FIRM</name>
<keyword evidence="1" id="KW-0812">Transmembrane</keyword>
<reference evidence="2" key="1">
    <citation type="journal article" date="2013" name="Extremophiles">
        <title>Proteinivorax tanatarense gen. nov., sp. nov., an anaerobic, haloalkaliphilic, proteolytic bacterium isolated from a decaying algal bloom, and proposal of Proteinivoraceae fam. nov.</title>
        <authorList>
            <person name="Kevbrin V."/>
            <person name="Boltyanskaya Y."/>
            <person name="Zhilina T."/>
            <person name="Kolganova T."/>
            <person name="Lavrentjeva E."/>
            <person name="Kuznetsov B."/>
        </authorList>
    </citation>
    <scope>NUCLEOTIDE SEQUENCE</scope>
    <source>
        <strain evidence="2">Z-910T</strain>
    </source>
</reference>
<feature type="transmembrane region" description="Helical" evidence="1">
    <location>
        <begin position="28"/>
        <end position="46"/>
    </location>
</feature>
<feature type="transmembrane region" description="Helical" evidence="1">
    <location>
        <begin position="389"/>
        <end position="412"/>
    </location>
</feature>
<feature type="transmembrane region" description="Helical" evidence="1">
    <location>
        <begin position="279"/>
        <end position="301"/>
    </location>
</feature>
<dbReference type="GO" id="GO:0005886">
    <property type="term" value="C:plasma membrane"/>
    <property type="evidence" value="ECO:0007669"/>
    <property type="project" value="TreeGrafter"/>
</dbReference>
<feature type="transmembrane region" description="Helical" evidence="1">
    <location>
        <begin position="5"/>
        <end position="22"/>
    </location>
</feature>
<dbReference type="Pfam" id="PF02447">
    <property type="entry name" value="GntP_permease"/>
    <property type="match status" value="1"/>
</dbReference>
<dbReference type="InterPro" id="IPR003474">
    <property type="entry name" value="Glcn_transporter"/>
</dbReference>
<keyword evidence="1" id="KW-0472">Membrane</keyword>
<protein>
    <submittedName>
        <fullName evidence="2">GntP family permease</fullName>
    </submittedName>
</protein>
<dbReference type="AlphaFoldDB" id="A0AAU7VM87"/>
<feature type="transmembrane region" description="Helical" evidence="1">
    <location>
        <begin position="58"/>
        <end position="79"/>
    </location>
</feature>
<feature type="transmembrane region" description="Helical" evidence="1">
    <location>
        <begin position="432"/>
        <end position="457"/>
    </location>
</feature>
<sequence length="458" mass="48212">MSTSFGILGLLLGLVLLFVFILKTKIHVFLALIISASIIGLTNGVAPGEVVEHIQVGFGTTLGNIGIIIGFGVMMGQIFEMSGAAERMAKTFTKMLGKGREEIAMALTGFIVSIPIFCDSGFVVLSPLAKAISRKIKKSVISLGIALALGLVITHSLVPPTPGPVGVAAIFGVGIGSILLWGLILAVPMTAAGMVYGSWVGKKIYQLPGDKEGEWIRPQFQQPDYGNLDMDDNKTLPSFFMSILPILVPIVLILVNTTMTAYADINELENFVHPMIEFLGAPVIAVAIGLLIAIFGLAKGFTREVTLENMEEGIKSAGIIILVTGGGGALGRIIGESGLGEEIALWLAGIGIPGILVPFAIASMVRLIQGSGTVAMLTAASITAPMVDSLGVDPVFAALAACVGSLVFSYFNDSYFWVVNRTLGIKDVKEQIRVWSVTTTIAWAVGFVCLLVLNGIFG</sequence>
<evidence type="ECO:0000313" key="2">
    <source>
        <dbReference type="EMBL" id="XBX75251.1"/>
    </source>
</evidence>